<evidence type="ECO:0000313" key="3">
    <source>
        <dbReference type="Proteomes" id="UP000316759"/>
    </source>
</evidence>
<keyword evidence="3" id="KW-1185">Reference proteome</keyword>
<keyword evidence="1" id="KW-1133">Transmembrane helix</keyword>
<dbReference type="EMBL" id="SUNJ01012743">
    <property type="protein sequence ID" value="TPP57791.1"/>
    <property type="molecule type" value="Genomic_DNA"/>
</dbReference>
<sequence length="111" mass="12300">MTKEFAKLCLQKIPANSIGILHATLHVSKVIFMSRGNYSTPMQLIRILLAKELSHRNKGRVSTQRVVAAIDAEESNIKLTANCAPRRMSSAALPVDTVILLVFVTHVLFLM</sequence>
<evidence type="ECO:0000256" key="1">
    <source>
        <dbReference type="SAM" id="Phobius"/>
    </source>
</evidence>
<dbReference type="Proteomes" id="UP000316759">
    <property type="component" value="Unassembled WGS sequence"/>
</dbReference>
<accession>A0A504YB80</accession>
<feature type="transmembrane region" description="Helical" evidence="1">
    <location>
        <begin position="91"/>
        <end position="110"/>
    </location>
</feature>
<proteinExistence type="predicted"/>
<protein>
    <submittedName>
        <fullName evidence="2">Uncharacterized protein</fullName>
    </submittedName>
</protein>
<comment type="caution">
    <text evidence="2">The sequence shown here is derived from an EMBL/GenBank/DDBJ whole genome shotgun (WGS) entry which is preliminary data.</text>
</comment>
<reference evidence="2 3" key="1">
    <citation type="submission" date="2019-04" db="EMBL/GenBank/DDBJ databases">
        <title>Annotation for the trematode Fasciola gigantica.</title>
        <authorList>
            <person name="Choi Y.-J."/>
        </authorList>
    </citation>
    <scope>NUCLEOTIDE SEQUENCE [LARGE SCALE GENOMIC DNA]</scope>
    <source>
        <strain evidence="2">Uganda_cow_1</strain>
    </source>
</reference>
<keyword evidence="1" id="KW-0812">Transmembrane</keyword>
<organism evidence="2 3">
    <name type="scientific">Fasciola gigantica</name>
    <name type="common">Giant liver fluke</name>
    <dbReference type="NCBI Taxonomy" id="46835"/>
    <lineage>
        <taxon>Eukaryota</taxon>
        <taxon>Metazoa</taxon>
        <taxon>Spiralia</taxon>
        <taxon>Lophotrochozoa</taxon>
        <taxon>Platyhelminthes</taxon>
        <taxon>Trematoda</taxon>
        <taxon>Digenea</taxon>
        <taxon>Plagiorchiida</taxon>
        <taxon>Echinostomata</taxon>
        <taxon>Echinostomatoidea</taxon>
        <taxon>Fasciolidae</taxon>
        <taxon>Fasciola</taxon>
    </lineage>
</organism>
<evidence type="ECO:0000313" key="2">
    <source>
        <dbReference type="EMBL" id="TPP57791.1"/>
    </source>
</evidence>
<gene>
    <name evidence="2" type="ORF">FGIG_06662</name>
</gene>
<name>A0A504YB80_FASGI</name>
<dbReference type="AlphaFoldDB" id="A0A504YB80"/>
<keyword evidence="1" id="KW-0472">Membrane</keyword>